<feature type="binding site" evidence="11">
    <location>
        <position position="208"/>
    </location>
    <ligand>
        <name>[4Fe-4S] cluster</name>
        <dbReference type="ChEBI" id="CHEBI:49883"/>
    </ligand>
</feature>
<gene>
    <name evidence="11 13" type="primary">dinG</name>
    <name evidence="13" type="ORF">EOE65_07970</name>
</gene>
<evidence type="ECO:0000256" key="2">
    <source>
        <dbReference type="ARBA" id="ARBA00022723"/>
    </source>
</evidence>
<dbReference type="InterPro" id="IPR014013">
    <property type="entry name" value="Helic_SF1/SF2_ATP-bd_DinG/Rad3"/>
</dbReference>
<evidence type="ECO:0000256" key="5">
    <source>
        <dbReference type="ARBA" id="ARBA00022806"/>
    </source>
</evidence>
<comment type="cofactor">
    <cofactor evidence="11">
        <name>[4Fe-4S] cluster</name>
        <dbReference type="ChEBI" id="CHEBI:49883"/>
    </cofactor>
    <text evidence="11">Binds 1 [4Fe-4S] cluster.</text>
</comment>
<dbReference type="GO" id="GO:0033677">
    <property type="term" value="F:DNA/RNA helicase activity"/>
    <property type="evidence" value="ECO:0007669"/>
    <property type="project" value="TreeGrafter"/>
</dbReference>
<keyword evidence="6 11" id="KW-0067">ATP-binding</keyword>
<evidence type="ECO:0000256" key="4">
    <source>
        <dbReference type="ARBA" id="ARBA00022801"/>
    </source>
</evidence>
<dbReference type="InterPro" id="IPR045028">
    <property type="entry name" value="DinG/Rad3-like"/>
</dbReference>
<dbReference type="InterPro" id="IPR006554">
    <property type="entry name" value="Helicase-like_DEXD_c2"/>
</dbReference>
<evidence type="ECO:0000313" key="14">
    <source>
        <dbReference type="Proteomes" id="UP000282818"/>
    </source>
</evidence>
<dbReference type="InterPro" id="IPR010614">
    <property type="entry name" value="RAD3-like_helicase_DEAD"/>
</dbReference>
<dbReference type="InterPro" id="IPR006555">
    <property type="entry name" value="ATP-dep_Helicase_C"/>
</dbReference>
<evidence type="ECO:0000256" key="6">
    <source>
        <dbReference type="ARBA" id="ARBA00022840"/>
    </source>
</evidence>
<dbReference type="Gene3D" id="3.40.50.300">
    <property type="entry name" value="P-loop containing nucleotide triphosphate hydrolases"/>
    <property type="match status" value="2"/>
</dbReference>
<dbReference type="GO" id="GO:0003677">
    <property type="term" value="F:DNA binding"/>
    <property type="evidence" value="ECO:0007669"/>
    <property type="project" value="UniProtKB-UniRule"/>
</dbReference>
<dbReference type="GO" id="GO:0046872">
    <property type="term" value="F:metal ion binding"/>
    <property type="evidence" value="ECO:0007669"/>
    <property type="project" value="UniProtKB-KW"/>
</dbReference>
<dbReference type="PROSITE" id="PS51193">
    <property type="entry name" value="HELICASE_ATP_BIND_2"/>
    <property type="match status" value="1"/>
</dbReference>
<dbReference type="PANTHER" id="PTHR11472">
    <property type="entry name" value="DNA REPAIR DEAD HELICASE RAD3/XP-D SUBFAMILY MEMBER"/>
    <property type="match status" value="1"/>
</dbReference>
<dbReference type="InterPro" id="IPR014001">
    <property type="entry name" value="Helicase_ATP-bd"/>
</dbReference>
<protein>
    <recommendedName>
        <fullName evidence="11">ATP-dependent DNA helicase DinG</fullName>
        <ecNumber evidence="11">5.6.2.3</ecNumber>
    </recommendedName>
    <alternativeName>
        <fullName evidence="11">DNA 5'-3' helicase DinG</fullName>
    </alternativeName>
</protein>
<feature type="binding site" evidence="11">
    <location>
        <position position="214"/>
    </location>
    <ligand>
        <name>[4Fe-4S] cluster</name>
        <dbReference type="ChEBI" id="CHEBI:49883"/>
    </ligand>
</feature>
<evidence type="ECO:0000256" key="1">
    <source>
        <dbReference type="ARBA" id="ARBA00022485"/>
    </source>
</evidence>
<dbReference type="GO" id="GO:0016887">
    <property type="term" value="F:ATP hydrolysis activity"/>
    <property type="evidence" value="ECO:0007669"/>
    <property type="project" value="RHEA"/>
</dbReference>
<dbReference type="GO" id="GO:0006281">
    <property type="term" value="P:DNA repair"/>
    <property type="evidence" value="ECO:0007669"/>
    <property type="project" value="TreeGrafter"/>
</dbReference>
<dbReference type="Proteomes" id="UP000282818">
    <property type="component" value="Unassembled WGS sequence"/>
</dbReference>
<keyword evidence="4 11" id="KW-0378">Hydrolase</keyword>
<comment type="function">
    <text evidence="11">DNA-dependent ATPase and 5'-3' DNA helicase. Unwinds D-loops, R-loops, forked DNA and G-quadruplex DNA.</text>
</comment>
<dbReference type="EC" id="5.6.2.3" evidence="11"/>
<dbReference type="HAMAP" id="MF_02205">
    <property type="entry name" value="DinG_proteobact"/>
    <property type="match status" value="1"/>
</dbReference>
<dbReference type="GO" id="GO:0051539">
    <property type="term" value="F:4 iron, 4 sulfur cluster binding"/>
    <property type="evidence" value="ECO:0007669"/>
    <property type="project" value="UniProtKB-UniRule"/>
</dbReference>
<dbReference type="NCBIfam" id="NF008729">
    <property type="entry name" value="PRK11747.1"/>
    <property type="match status" value="1"/>
</dbReference>
<dbReference type="PANTHER" id="PTHR11472:SF59">
    <property type="entry name" value="ATP-DEPENDENT DNA HELICASE DING"/>
    <property type="match status" value="1"/>
</dbReference>
<keyword evidence="8 11" id="KW-0411">Iron-sulfur</keyword>
<proteinExistence type="inferred from homology"/>
<organism evidence="13 14">
    <name type="scientific">Neptunomonas marina</name>
    <dbReference type="NCBI Taxonomy" id="1815562"/>
    <lineage>
        <taxon>Bacteria</taxon>
        <taxon>Pseudomonadati</taxon>
        <taxon>Pseudomonadota</taxon>
        <taxon>Gammaproteobacteria</taxon>
        <taxon>Oceanospirillales</taxon>
        <taxon>Oceanospirillaceae</taxon>
        <taxon>Neptunomonas</taxon>
    </lineage>
</organism>
<evidence type="ECO:0000256" key="7">
    <source>
        <dbReference type="ARBA" id="ARBA00023004"/>
    </source>
</evidence>
<dbReference type="RefSeq" id="WP_127693787.1">
    <property type="nucleotide sequence ID" value="NZ_SACQ01000003.1"/>
</dbReference>
<evidence type="ECO:0000256" key="11">
    <source>
        <dbReference type="HAMAP-Rule" id="MF_02205"/>
    </source>
</evidence>
<keyword evidence="3 11" id="KW-0547">Nucleotide-binding</keyword>
<keyword evidence="10 11" id="KW-0413">Isomerase</keyword>
<dbReference type="GO" id="GO:0005524">
    <property type="term" value="F:ATP binding"/>
    <property type="evidence" value="ECO:0007669"/>
    <property type="project" value="UniProtKB-UniRule"/>
</dbReference>
<keyword evidence="7 11" id="KW-0408">Iron</keyword>
<dbReference type="SMART" id="SM00487">
    <property type="entry name" value="DEXDc"/>
    <property type="match status" value="1"/>
</dbReference>
<dbReference type="AlphaFoldDB" id="A0A437Q8N8"/>
<comment type="catalytic activity">
    <reaction evidence="11">
        <text>ATP + H2O = ADP + phosphate + H(+)</text>
        <dbReference type="Rhea" id="RHEA:13065"/>
        <dbReference type="ChEBI" id="CHEBI:15377"/>
        <dbReference type="ChEBI" id="CHEBI:15378"/>
        <dbReference type="ChEBI" id="CHEBI:30616"/>
        <dbReference type="ChEBI" id="CHEBI:43474"/>
        <dbReference type="ChEBI" id="CHEBI:456216"/>
        <dbReference type="EC" id="5.6.2.3"/>
    </reaction>
</comment>
<keyword evidence="2 11" id="KW-0479">Metal-binding</keyword>
<dbReference type="Pfam" id="PF13307">
    <property type="entry name" value="Helicase_C_2"/>
    <property type="match status" value="1"/>
</dbReference>
<dbReference type="InterPro" id="IPR039000">
    <property type="entry name" value="DinG_proteobact"/>
</dbReference>
<evidence type="ECO:0000256" key="3">
    <source>
        <dbReference type="ARBA" id="ARBA00022741"/>
    </source>
</evidence>
<dbReference type="SMART" id="SM00491">
    <property type="entry name" value="HELICc2"/>
    <property type="match status" value="1"/>
</dbReference>
<feature type="binding site" evidence="11">
    <location>
        <position position="203"/>
    </location>
    <ligand>
        <name>[4Fe-4S] cluster</name>
        <dbReference type="ChEBI" id="CHEBI:49883"/>
    </ligand>
</feature>
<dbReference type="Pfam" id="PF06733">
    <property type="entry name" value="DEAD_2"/>
    <property type="match status" value="1"/>
</dbReference>
<sequence>MLSDDLKQTIQQSYRTFLQQHDLKPRYGQKMMIAAVARTLGGISFGDKKERTSENHLCVIEAGTGTGKTMAYLLSAIPIAKARGKSLVISTATVALQEQLINKDLPEAAKLVDGYVSYVLAKGRGRYFCISQAEKLLISQDELGQMALYEDEVDQKLDAGVIALYRQLLDRFAAGEWDGDRDSLEQELDEPLWYPLTSDHTRCTNRRCSNFSVCPFYKSRDTMDKADIVVANHDLVLADLSLGGGAILPEPENSIYIFDEAHHLASKAIGHFSYSMRIKATQKWLKGSEKQLNQLLDETDHHPVITNYLEKMAQPGVDMMSFLGGFNTTLHLMLIDGQESVPERFRFPQGLIPEKLSETAKQMAFATEKWMLKAEQILDVLKEALDGGVPEISKDVAERWYPRVGQMWLRSQAIYALNKSYATPDPEGSAPTARWISLRESLDGRDFDCQSSPVSAAATLQENLWKHAFGAVLTSATMTALGRFDRIIDELGLPADVTCERLPSPFDYQQRATLMIPPMSSDPGKPDEHQEEVSRFLNKTLPEARATLVLFSSWRQMYAVLEALPERLKGFVLAQGDLTKNEIIRQHKLRVDDDAPSIIFGLASFAEGVDLPGDYLTEVIITKLPFSVPDDPVDATMSEWIEQSGGNAFMEWTVPETSVRLTQAVGRLLRTEQDSGRVVLLDRRVVTRRYGRQLLDSLPPFRREIG</sequence>
<keyword evidence="1 11" id="KW-0004">4Fe-4S</keyword>
<keyword evidence="9 11" id="KW-0238">DNA-binding</keyword>
<dbReference type="EMBL" id="SACQ01000003">
    <property type="protein sequence ID" value="RVU30942.1"/>
    <property type="molecule type" value="Genomic_DNA"/>
</dbReference>
<keyword evidence="5 11" id="KW-0347">Helicase</keyword>
<evidence type="ECO:0000313" key="13">
    <source>
        <dbReference type="EMBL" id="RVU30942.1"/>
    </source>
</evidence>
<comment type="caution">
    <text evidence="13">The sequence shown here is derived from an EMBL/GenBank/DDBJ whole genome shotgun (WGS) entry which is preliminary data.</text>
</comment>
<evidence type="ECO:0000256" key="8">
    <source>
        <dbReference type="ARBA" id="ARBA00023014"/>
    </source>
</evidence>
<reference evidence="13 14" key="1">
    <citation type="submission" date="2019-01" db="EMBL/GenBank/DDBJ databases">
        <authorList>
            <person name="Chen W.-M."/>
        </authorList>
    </citation>
    <scope>NUCLEOTIDE SEQUENCE [LARGE SCALE GENOMIC DNA]</scope>
    <source>
        <strain evidence="13 14">HPM-16</strain>
    </source>
</reference>
<accession>A0A437Q8N8</accession>
<evidence type="ECO:0000259" key="12">
    <source>
        <dbReference type="PROSITE" id="PS51193"/>
    </source>
</evidence>
<dbReference type="SMART" id="SM00488">
    <property type="entry name" value="DEXDc2"/>
    <property type="match status" value="1"/>
</dbReference>
<feature type="binding site" evidence="11">
    <location>
        <position position="129"/>
    </location>
    <ligand>
        <name>[4Fe-4S] cluster</name>
        <dbReference type="ChEBI" id="CHEBI:49883"/>
    </ligand>
</feature>
<dbReference type="SUPFAM" id="SSF52540">
    <property type="entry name" value="P-loop containing nucleoside triphosphate hydrolases"/>
    <property type="match status" value="1"/>
</dbReference>
<comment type="similarity">
    <text evidence="11">Belongs to the helicase family. DinG subfamily. Type 1 sub-subfamily.</text>
</comment>
<dbReference type="InterPro" id="IPR027417">
    <property type="entry name" value="P-loop_NTPase"/>
</dbReference>
<dbReference type="GO" id="GO:0043139">
    <property type="term" value="F:5'-3' DNA helicase activity"/>
    <property type="evidence" value="ECO:0007669"/>
    <property type="project" value="UniProtKB-UniRule"/>
</dbReference>
<keyword evidence="14" id="KW-1185">Reference proteome</keyword>
<evidence type="ECO:0000256" key="9">
    <source>
        <dbReference type="ARBA" id="ARBA00023125"/>
    </source>
</evidence>
<evidence type="ECO:0000256" key="10">
    <source>
        <dbReference type="ARBA" id="ARBA00023235"/>
    </source>
</evidence>
<name>A0A437Q8N8_9GAMM</name>
<dbReference type="GO" id="GO:0009432">
    <property type="term" value="P:SOS response"/>
    <property type="evidence" value="ECO:0007669"/>
    <property type="project" value="TreeGrafter"/>
</dbReference>
<dbReference type="FunFam" id="3.40.50.300:FF:000437">
    <property type="entry name" value="ATP-dependent DNA helicase DinG"/>
    <property type="match status" value="1"/>
</dbReference>
<feature type="domain" description="Helicase ATP-binding" evidence="12">
    <location>
        <begin position="15"/>
        <end position="320"/>
    </location>
</feature>